<dbReference type="EMBL" id="JACGWL010000010">
    <property type="protein sequence ID" value="KAK4394380.1"/>
    <property type="molecule type" value="Genomic_DNA"/>
</dbReference>
<sequence length="489" mass="54979">MGASLMDEDPVSDVLGDICENYCNKTDESLRLGAEQVLETNGTMESLAQPDPDFNLVSISVSIPMLVFSEGIGLMLIHRRELQIKSRLAKQISLDGIMTVCKVSKTINKICDANGLEVTGVDGIRKVILNYFSSIFQSTRPSVDAMEKVVASVESRVIPDMNEKLLRPYTSEEIVHAFKQMHPLKSPGPDDSLHKEIESRVADFFWSEGPTAKIYWLESDKLCQRKKDGGFGFQQLKESNLALLAKLVWRVAFTREGALHEVLGQKDLLIADLRWKVGDGSSIPITGHPWLPWPTTFQIITKLATLHESTKVAVFISPSGGWDTHLELSRETEGLVVTAHGVSSGAPKCCQRSYYLPERSVEEWMRVVHREIRELGFDLFLTICWALWRNHNSSLFENDALQAHEVIKMARRRTHFHLVVAALYCLHIVFSCCVTPLTSPTLSSMGTFNFICPMGAVMTGTLFLLFTLLLFIYIILKIVDLDESFYFLS</sequence>
<dbReference type="Proteomes" id="UP001289374">
    <property type="component" value="Unassembled WGS sequence"/>
</dbReference>
<comment type="caution">
    <text evidence="2">The sequence shown here is derived from an EMBL/GenBank/DDBJ whole genome shotgun (WGS) entry which is preliminary data.</text>
</comment>
<keyword evidence="1" id="KW-0812">Transmembrane</keyword>
<keyword evidence="3" id="KW-1185">Reference proteome</keyword>
<organism evidence="2 3">
    <name type="scientific">Sesamum angolense</name>
    <dbReference type="NCBI Taxonomy" id="2727404"/>
    <lineage>
        <taxon>Eukaryota</taxon>
        <taxon>Viridiplantae</taxon>
        <taxon>Streptophyta</taxon>
        <taxon>Embryophyta</taxon>
        <taxon>Tracheophyta</taxon>
        <taxon>Spermatophyta</taxon>
        <taxon>Magnoliopsida</taxon>
        <taxon>eudicotyledons</taxon>
        <taxon>Gunneridae</taxon>
        <taxon>Pentapetalae</taxon>
        <taxon>asterids</taxon>
        <taxon>lamiids</taxon>
        <taxon>Lamiales</taxon>
        <taxon>Pedaliaceae</taxon>
        <taxon>Sesamum</taxon>
    </lineage>
</organism>
<feature type="transmembrane region" description="Helical" evidence="1">
    <location>
        <begin position="416"/>
        <end position="437"/>
    </location>
</feature>
<proteinExistence type="predicted"/>
<gene>
    <name evidence="2" type="ORF">Sango_1908800</name>
</gene>
<evidence type="ECO:0000256" key="1">
    <source>
        <dbReference type="SAM" id="Phobius"/>
    </source>
</evidence>
<dbReference type="AlphaFoldDB" id="A0AAE1WJ57"/>
<name>A0AAE1WJ57_9LAMI</name>
<keyword evidence="1" id="KW-1133">Transmembrane helix</keyword>
<feature type="transmembrane region" description="Helical" evidence="1">
    <location>
        <begin position="54"/>
        <end position="77"/>
    </location>
</feature>
<keyword evidence="1" id="KW-0472">Membrane</keyword>
<evidence type="ECO:0000313" key="3">
    <source>
        <dbReference type="Proteomes" id="UP001289374"/>
    </source>
</evidence>
<feature type="transmembrane region" description="Helical" evidence="1">
    <location>
        <begin position="457"/>
        <end position="476"/>
    </location>
</feature>
<protein>
    <submittedName>
        <fullName evidence="2">Uncharacterized protein</fullName>
    </submittedName>
</protein>
<evidence type="ECO:0000313" key="2">
    <source>
        <dbReference type="EMBL" id="KAK4394380.1"/>
    </source>
</evidence>
<reference evidence="2" key="2">
    <citation type="journal article" date="2024" name="Plant">
        <title>Genomic evolution and insights into agronomic trait innovations of Sesamum species.</title>
        <authorList>
            <person name="Miao H."/>
            <person name="Wang L."/>
            <person name="Qu L."/>
            <person name="Liu H."/>
            <person name="Sun Y."/>
            <person name="Le M."/>
            <person name="Wang Q."/>
            <person name="Wei S."/>
            <person name="Zheng Y."/>
            <person name="Lin W."/>
            <person name="Duan Y."/>
            <person name="Cao H."/>
            <person name="Xiong S."/>
            <person name="Wang X."/>
            <person name="Wei L."/>
            <person name="Li C."/>
            <person name="Ma Q."/>
            <person name="Ju M."/>
            <person name="Zhao R."/>
            <person name="Li G."/>
            <person name="Mu C."/>
            <person name="Tian Q."/>
            <person name="Mei H."/>
            <person name="Zhang T."/>
            <person name="Gao T."/>
            <person name="Zhang H."/>
        </authorList>
    </citation>
    <scope>NUCLEOTIDE SEQUENCE</scope>
    <source>
        <tissue evidence="2">Leaf</tissue>
    </source>
</reference>
<reference evidence="2" key="1">
    <citation type="submission" date="2020-06" db="EMBL/GenBank/DDBJ databases">
        <authorList>
            <person name="Li T."/>
            <person name="Hu X."/>
            <person name="Zhang T."/>
            <person name="Song X."/>
            <person name="Zhang H."/>
            <person name="Dai N."/>
            <person name="Sheng W."/>
            <person name="Hou X."/>
            <person name="Wei L."/>
        </authorList>
    </citation>
    <scope>NUCLEOTIDE SEQUENCE</scope>
    <source>
        <strain evidence="2">K16</strain>
        <tissue evidence="2">Leaf</tissue>
    </source>
</reference>
<accession>A0AAE1WJ57</accession>